<dbReference type="EMBL" id="CAJVQC010010371">
    <property type="protein sequence ID" value="CAG8615862.1"/>
    <property type="molecule type" value="Genomic_DNA"/>
</dbReference>
<organism evidence="1 2">
    <name type="scientific">Racocetra persica</name>
    <dbReference type="NCBI Taxonomy" id="160502"/>
    <lineage>
        <taxon>Eukaryota</taxon>
        <taxon>Fungi</taxon>
        <taxon>Fungi incertae sedis</taxon>
        <taxon>Mucoromycota</taxon>
        <taxon>Glomeromycotina</taxon>
        <taxon>Glomeromycetes</taxon>
        <taxon>Diversisporales</taxon>
        <taxon>Gigasporaceae</taxon>
        <taxon>Racocetra</taxon>
    </lineage>
</organism>
<accession>A0ACA9MXF3</accession>
<dbReference type="Proteomes" id="UP000789920">
    <property type="component" value="Unassembled WGS sequence"/>
</dbReference>
<comment type="caution">
    <text evidence="1">The sequence shown here is derived from an EMBL/GenBank/DDBJ whole genome shotgun (WGS) entry which is preliminary data.</text>
</comment>
<reference evidence="1" key="1">
    <citation type="submission" date="2021-06" db="EMBL/GenBank/DDBJ databases">
        <authorList>
            <person name="Kallberg Y."/>
            <person name="Tangrot J."/>
            <person name="Rosling A."/>
        </authorList>
    </citation>
    <scope>NUCLEOTIDE SEQUENCE</scope>
    <source>
        <strain evidence="1">MA461A</strain>
    </source>
</reference>
<keyword evidence="2" id="KW-1185">Reference proteome</keyword>
<proteinExistence type="predicted"/>
<evidence type="ECO:0000313" key="1">
    <source>
        <dbReference type="EMBL" id="CAG8615862.1"/>
    </source>
</evidence>
<feature type="non-terminal residue" evidence="1">
    <location>
        <position position="1"/>
    </location>
</feature>
<sequence>ADQMLEMNDTTYIPSVSDDTNDDCATKNETGFSAVAIKFGEIVMKIFMKSLDVIDEDTKNDRGQLVKKAKLLFEINDTGVGICSKFMQGIWESFSKIDTSVIGQHNGASLGLSISKQLVEINKGEIGAESRLGRGSKFWFTWNIELLPISAISKFVNDSSSILSSNEAISNILPLHLRLKRILLIHPVESARIAITNFLKNFEKVGVFDTCDKGIHAAKHYKELYNHAAYDIAFINLCEKNAEEVTKTVLELRKVHDDNLLIVFMIFLNTSEKALATKLIKKVGGKTTSISKPITYIKLINQCSCNNNLEKDVEENVYKNFENSISYNAKSIMNNNSEKFKFDFESSLKINLASSVTSPLNISKKRMSSYEIGNTGKATKCRLITYNKKRILCVDANPVDLKVEELGYSTLLATNGQEAINILQSEFKLLSINNSKYVSEKDKMKSFDISLVLMDCIMPETSGFDTSRAIRSLNSQISNIPIVALTASKTEETYNKCIESGMNDCLVKPIEAEHFIKIATDLSINDTV</sequence>
<protein>
    <submittedName>
        <fullName evidence="1">916_t:CDS:1</fullName>
    </submittedName>
</protein>
<gene>
    <name evidence="1" type="ORF">RPERSI_LOCUS6499</name>
</gene>
<name>A0ACA9MXF3_9GLOM</name>
<evidence type="ECO:0000313" key="2">
    <source>
        <dbReference type="Proteomes" id="UP000789920"/>
    </source>
</evidence>